<protein>
    <recommendedName>
        <fullName evidence="4">DUF2029 domain-containing protein</fullName>
    </recommendedName>
</protein>
<feature type="transmembrane region" description="Helical" evidence="1">
    <location>
        <begin position="55"/>
        <end position="75"/>
    </location>
</feature>
<dbReference type="Proteomes" id="UP000295344">
    <property type="component" value="Unassembled WGS sequence"/>
</dbReference>
<keyword evidence="1" id="KW-0812">Transmembrane</keyword>
<reference evidence="2 3" key="1">
    <citation type="submission" date="2019-03" db="EMBL/GenBank/DDBJ databases">
        <title>Genomic Encyclopedia of Archaeal and Bacterial Type Strains, Phase II (KMG-II): from individual species to whole genera.</title>
        <authorList>
            <person name="Goeker M."/>
        </authorList>
    </citation>
    <scope>NUCLEOTIDE SEQUENCE [LARGE SCALE GENOMIC DNA]</scope>
    <source>
        <strain evidence="2 3">DSM 24782</strain>
    </source>
</reference>
<feature type="transmembrane region" description="Helical" evidence="1">
    <location>
        <begin position="6"/>
        <end position="25"/>
    </location>
</feature>
<keyword evidence="1" id="KW-1133">Transmembrane helix</keyword>
<proteinExistence type="predicted"/>
<evidence type="ECO:0000313" key="2">
    <source>
        <dbReference type="EMBL" id="TDS77493.1"/>
    </source>
</evidence>
<comment type="caution">
    <text evidence="2">The sequence shown here is derived from an EMBL/GenBank/DDBJ whole genome shotgun (WGS) entry which is preliminary data.</text>
</comment>
<keyword evidence="3" id="KW-1185">Reference proteome</keyword>
<dbReference type="EMBL" id="SOAM01000002">
    <property type="protein sequence ID" value="TDS77493.1"/>
    <property type="molecule type" value="Genomic_DNA"/>
</dbReference>
<feature type="transmembrane region" description="Helical" evidence="1">
    <location>
        <begin position="162"/>
        <end position="181"/>
    </location>
</feature>
<dbReference type="AlphaFoldDB" id="A0A4R7FM56"/>
<feature type="transmembrane region" description="Helical" evidence="1">
    <location>
        <begin position="128"/>
        <end position="155"/>
    </location>
</feature>
<evidence type="ECO:0008006" key="4">
    <source>
        <dbReference type="Google" id="ProtNLM"/>
    </source>
</evidence>
<gene>
    <name evidence="2" type="ORF">CLV52_2439</name>
</gene>
<dbReference type="RefSeq" id="WP_133766561.1">
    <property type="nucleotide sequence ID" value="NZ_BAAARP010000002.1"/>
</dbReference>
<evidence type="ECO:0000256" key="1">
    <source>
        <dbReference type="SAM" id="Phobius"/>
    </source>
</evidence>
<feature type="transmembrane region" description="Helical" evidence="1">
    <location>
        <begin position="87"/>
        <end position="108"/>
    </location>
</feature>
<dbReference type="OrthoDB" id="3847396at2"/>
<evidence type="ECO:0000313" key="3">
    <source>
        <dbReference type="Proteomes" id="UP000295344"/>
    </source>
</evidence>
<organism evidence="2 3">
    <name type="scientific">Amnibacterium kyonggiense</name>
    <dbReference type="NCBI Taxonomy" id="595671"/>
    <lineage>
        <taxon>Bacteria</taxon>
        <taxon>Bacillati</taxon>
        <taxon>Actinomycetota</taxon>
        <taxon>Actinomycetes</taxon>
        <taxon>Micrococcales</taxon>
        <taxon>Microbacteriaceae</taxon>
        <taxon>Amnibacterium</taxon>
    </lineage>
</organism>
<sequence length="342" mass="35708">MAWLISWHYIITGVHALTGPTGLALYARHPELQMGPLTFLLSAPFVQLGRPADELAATAAMEALGLLAVAALAAFVDRATRAGRIRWLLAGAGVLLGWQLLAVSFGHPDDALALLGVVLGFRSLRRDAPLRAALAFGLAIDCKPWVVPVVLVLAGAPRGTRLRAAAIVAATVALVWLPFVLQPGAIDHVSRFTIVVAPTSTIHLLGLAGPRTPPWCRPAQLLVGAVAVAIVTARRRPEAALLAVVAVRLLLDPGTHDYYEAGLLLGTALLDLRARLPIATAIAVVGVHLPPDVPSHVVLAQAVLRAGSLAAVLLLALLVPLRPDAGEGAPPQRTRAAEPLLA</sequence>
<accession>A0A4R7FM56</accession>
<keyword evidence="1" id="KW-0472">Membrane</keyword>
<name>A0A4R7FM56_9MICO</name>